<accession>A0A376H889</accession>
<feature type="domain" description="Carbohydrate kinase FGGY C-terminal" evidence="5">
    <location>
        <begin position="276"/>
        <end position="472"/>
    </location>
</feature>
<dbReference type="AlphaFoldDB" id="A0A376H889"/>
<keyword evidence="3 6" id="KW-0418">Kinase</keyword>
<name>A0A376H889_ENTGA</name>
<evidence type="ECO:0000259" key="5">
    <source>
        <dbReference type="Pfam" id="PF02782"/>
    </source>
</evidence>
<dbReference type="RefSeq" id="WP_060813199.1">
    <property type="nucleotide sequence ID" value="NZ_JBHULA010000033.1"/>
</dbReference>
<evidence type="ECO:0000313" key="7">
    <source>
        <dbReference type="Proteomes" id="UP000254807"/>
    </source>
</evidence>
<dbReference type="Proteomes" id="UP000254807">
    <property type="component" value="Unassembled WGS sequence"/>
</dbReference>
<reference evidence="6 7" key="1">
    <citation type="submission" date="2018-06" db="EMBL/GenBank/DDBJ databases">
        <authorList>
            <consortium name="Pathogen Informatics"/>
            <person name="Doyle S."/>
        </authorList>
    </citation>
    <scope>NUCLEOTIDE SEQUENCE [LARGE SCALE GENOMIC DNA]</scope>
    <source>
        <strain evidence="6 7">NCTC12360</strain>
    </source>
</reference>
<keyword evidence="2" id="KW-0808">Transferase</keyword>
<evidence type="ECO:0000256" key="1">
    <source>
        <dbReference type="ARBA" id="ARBA00009156"/>
    </source>
</evidence>
<dbReference type="EMBL" id="UFYW01000001">
    <property type="protein sequence ID" value="STD84608.1"/>
    <property type="molecule type" value="Genomic_DNA"/>
</dbReference>
<organism evidence="6 7">
    <name type="scientific">Enterococcus gallinarum</name>
    <dbReference type="NCBI Taxonomy" id="1353"/>
    <lineage>
        <taxon>Bacteria</taxon>
        <taxon>Bacillati</taxon>
        <taxon>Bacillota</taxon>
        <taxon>Bacilli</taxon>
        <taxon>Lactobacillales</taxon>
        <taxon>Enterococcaceae</taxon>
        <taxon>Enterococcus</taxon>
    </lineage>
</organism>
<dbReference type="InterPro" id="IPR018485">
    <property type="entry name" value="FGGY_C"/>
</dbReference>
<dbReference type="Pfam" id="PF00370">
    <property type="entry name" value="FGGY_N"/>
    <property type="match status" value="1"/>
</dbReference>
<evidence type="ECO:0000256" key="2">
    <source>
        <dbReference type="ARBA" id="ARBA00022679"/>
    </source>
</evidence>
<dbReference type="InterPro" id="IPR018484">
    <property type="entry name" value="FGGY_N"/>
</dbReference>
<dbReference type="PANTHER" id="PTHR43095">
    <property type="entry name" value="SUGAR KINASE"/>
    <property type="match status" value="1"/>
</dbReference>
<evidence type="ECO:0000313" key="6">
    <source>
        <dbReference type="EMBL" id="STD84608.1"/>
    </source>
</evidence>
<comment type="similarity">
    <text evidence="1">Belongs to the FGGY kinase family.</text>
</comment>
<dbReference type="InterPro" id="IPR050406">
    <property type="entry name" value="FGGY_Carb_Kinase"/>
</dbReference>
<dbReference type="Pfam" id="PF02782">
    <property type="entry name" value="FGGY_C"/>
    <property type="match status" value="1"/>
</dbReference>
<dbReference type="Gene3D" id="3.30.420.40">
    <property type="match status" value="2"/>
</dbReference>
<dbReference type="OrthoDB" id="9760563at2"/>
<dbReference type="GO" id="GO:0005975">
    <property type="term" value="P:carbohydrate metabolic process"/>
    <property type="evidence" value="ECO:0007669"/>
    <property type="project" value="InterPro"/>
</dbReference>
<feature type="domain" description="Carbohydrate kinase FGGY N-terminal" evidence="4">
    <location>
        <begin position="15"/>
        <end position="238"/>
    </location>
</feature>
<dbReference type="SUPFAM" id="SSF53067">
    <property type="entry name" value="Actin-like ATPase domain"/>
    <property type="match status" value="2"/>
</dbReference>
<proteinExistence type="inferred from homology"/>
<dbReference type="InterPro" id="IPR043129">
    <property type="entry name" value="ATPase_NBD"/>
</dbReference>
<dbReference type="CDD" id="cd07809">
    <property type="entry name" value="ASKHA_NBD_FGGY_BaXK-like"/>
    <property type="match status" value="1"/>
</dbReference>
<evidence type="ECO:0000259" key="4">
    <source>
        <dbReference type="Pfam" id="PF00370"/>
    </source>
</evidence>
<dbReference type="GO" id="GO:0016301">
    <property type="term" value="F:kinase activity"/>
    <property type="evidence" value="ECO:0007669"/>
    <property type="project" value="UniProtKB-KW"/>
</dbReference>
<keyword evidence="7" id="KW-1185">Reference proteome</keyword>
<evidence type="ECO:0000256" key="3">
    <source>
        <dbReference type="ARBA" id="ARBA00022777"/>
    </source>
</evidence>
<gene>
    <name evidence="6" type="ORF">NCTC12360_03152</name>
</gene>
<sequence length="530" mass="57509">MEQQISAAIQEGRTALGIELGSTRIKAVLIDEQFQTIATGSYEWENQLLDGVWTYSLASVWQGIQESYQALAASVQSRYGEPLTRIGSIGFSAMMHGYLAFDENDQLLVPFRTWRNASTEAAEKALTELFQYNIPQRWSIAHLYQAILNQEAHIPEVDFLTTLAGYVHWQLTGEKVIGIGDASGMFPIDSLQKDYDLQTMAQFDDLILPENLPWQLADILPKVLVAGEAAGTLSAAGALRLDPTGTLLPGIPFCPPEGDAGTGMVATNSVAQRSGNVSAGTSAFAMIVLESGLSKVYPEIDLVTTPAGDLVGMVHTNNCTSEINAWVKVFREFVEAAGFEMSTEALFTTLFNQALKGDPDCGGLLSYGYYSGENITKIAAGRPLFVRSPESRFTLANFMRLHLFSAFGAMKIGMDILTKEHVKIDRIVGHGGIFKTPTVAQRVLAAAMEAPVTVMETAGEGGAWGIALLAAFMKKKSVEETLTVFLSRVFQGKEGTTLAPLPEDIVGFTEFVKRYQHGLPIEQAAIDGLI</sequence>
<dbReference type="PANTHER" id="PTHR43095:SF5">
    <property type="entry name" value="XYLULOSE KINASE"/>
    <property type="match status" value="1"/>
</dbReference>
<protein>
    <submittedName>
        <fullName evidence="6">Carbohydrate kinase, FGGY family protein</fullName>
    </submittedName>
</protein>